<accession>A0A4V2FSL1</accession>
<dbReference type="SUPFAM" id="SSF47203">
    <property type="entry name" value="Acyl-CoA dehydrogenase C-terminal domain-like"/>
    <property type="match status" value="1"/>
</dbReference>
<dbReference type="InterPro" id="IPR013786">
    <property type="entry name" value="AcylCoA_DH/ox_N"/>
</dbReference>
<dbReference type="EMBL" id="SHKO01000002">
    <property type="protein sequence ID" value="RZT94679.1"/>
    <property type="molecule type" value="Genomic_DNA"/>
</dbReference>
<dbReference type="InterPro" id="IPR013107">
    <property type="entry name" value="Acyl-CoA_DH_C"/>
</dbReference>
<evidence type="ECO:0000313" key="4">
    <source>
        <dbReference type="EMBL" id="RZT94679.1"/>
    </source>
</evidence>
<dbReference type="GO" id="GO:0006552">
    <property type="term" value="P:L-leucine catabolic process"/>
    <property type="evidence" value="ECO:0007669"/>
    <property type="project" value="TreeGrafter"/>
</dbReference>
<dbReference type="GO" id="GO:0050660">
    <property type="term" value="F:flavin adenine dinucleotide binding"/>
    <property type="evidence" value="ECO:0007669"/>
    <property type="project" value="InterPro"/>
</dbReference>
<dbReference type="Pfam" id="PF02771">
    <property type="entry name" value="Acyl-CoA_dh_N"/>
    <property type="match status" value="1"/>
</dbReference>
<feature type="domain" description="Acyl-CoA dehydrogenase C-terminal" evidence="3">
    <location>
        <begin position="278"/>
        <end position="408"/>
    </location>
</feature>
<dbReference type="InterPro" id="IPR046373">
    <property type="entry name" value="Acyl-CoA_Oxase/DH_mid-dom_sf"/>
</dbReference>
<dbReference type="InterPro" id="IPR037069">
    <property type="entry name" value="AcylCoA_DH/ox_N_sf"/>
</dbReference>
<organism evidence="4 5">
    <name type="scientific">Advenella incenata</name>
    <dbReference type="NCBI Taxonomy" id="267800"/>
    <lineage>
        <taxon>Bacteria</taxon>
        <taxon>Pseudomonadati</taxon>
        <taxon>Pseudomonadota</taxon>
        <taxon>Betaproteobacteria</taxon>
        <taxon>Burkholderiales</taxon>
        <taxon>Alcaligenaceae</taxon>
    </lineage>
</organism>
<evidence type="ECO:0000259" key="2">
    <source>
        <dbReference type="Pfam" id="PF02771"/>
    </source>
</evidence>
<keyword evidence="5" id="KW-1185">Reference proteome</keyword>
<dbReference type="Gene3D" id="1.20.140.10">
    <property type="entry name" value="Butyryl-CoA Dehydrogenase, subunit A, domain 3"/>
    <property type="match status" value="1"/>
</dbReference>
<reference evidence="4 5" key="1">
    <citation type="submission" date="2019-02" db="EMBL/GenBank/DDBJ databases">
        <title>Genomic Encyclopedia of Type Strains, Phase IV (KMG-IV): sequencing the most valuable type-strain genomes for metagenomic binning, comparative biology and taxonomic classification.</title>
        <authorList>
            <person name="Goeker M."/>
        </authorList>
    </citation>
    <scope>NUCLEOTIDE SEQUENCE [LARGE SCALE GENOMIC DNA]</scope>
    <source>
        <strain evidence="4 5">DSM 23814</strain>
    </source>
</reference>
<sequence>MNDENRQEMAALLAAQQSRVTQIQDALLDWHEVTKRLGYVALFEQFAATAAQRDVQHRLARDEAVQIKAQGFGALRLAQADGGAGVSLPELFFVVRDLARADPNIAHIFRNHFFAVEQHLAAPDTAFARRLLPQVAQGKTLGVAFNELTGEPAGAVGRTPGTQLEKDDTQSGWRISGTKVYSTGNLYADYLLASVSDPDSGTVKQFFVATDAPGVRLDDDWHGFGQKLTGSGTTVFDRVHVAPEDLFDTPPRPTVDTPWGPRVLFGFTFHQVYLTVIITGVVDRILADALALVGKRQRNYYHGLADLPALEPEIQSTIGRIAAWRNAALASTDRAIHALDRAWQHRNDTNAYETSRLSTLAASEAKVVVDETAATLASLLIDVASGSGVSTQAALDRHWRNIKVIASHNPRIYKERVLGDHYLNGTDLPTGAFF</sequence>
<comment type="caution">
    <text evidence="4">The sequence shown here is derived from an EMBL/GenBank/DDBJ whole genome shotgun (WGS) entry which is preliminary data.</text>
</comment>
<gene>
    <name evidence="4" type="ORF">EV681_3101</name>
</gene>
<dbReference type="Pfam" id="PF08028">
    <property type="entry name" value="Acyl-CoA_dh_2"/>
    <property type="match status" value="1"/>
</dbReference>
<dbReference type="PANTHER" id="PTHR43884">
    <property type="entry name" value="ACYL-COA DEHYDROGENASE"/>
    <property type="match status" value="1"/>
</dbReference>
<dbReference type="Gene3D" id="2.40.110.10">
    <property type="entry name" value="Butyryl-CoA Dehydrogenase, subunit A, domain 2"/>
    <property type="match status" value="1"/>
</dbReference>
<dbReference type="Proteomes" id="UP000293398">
    <property type="component" value="Unassembled WGS sequence"/>
</dbReference>
<dbReference type="SUPFAM" id="SSF56645">
    <property type="entry name" value="Acyl-CoA dehydrogenase NM domain-like"/>
    <property type="match status" value="1"/>
</dbReference>
<dbReference type="PANTHER" id="PTHR43884:SF12">
    <property type="entry name" value="ISOVALERYL-COA DEHYDROGENASE, MITOCHONDRIAL-RELATED"/>
    <property type="match status" value="1"/>
</dbReference>
<dbReference type="GO" id="GO:0008470">
    <property type="term" value="F:3-methylbutanoyl-CoA dehydrogenase activity"/>
    <property type="evidence" value="ECO:0007669"/>
    <property type="project" value="TreeGrafter"/>
</dbReference>
<evidence type="ECO:0000313" key="5">
    <source>
        <dbReference type="Proteomes" id="UP000293398"/>
    </source>
</evidence>
<dbReference type="RefSeq" id="WP_165393069.1">
    <property type="nucleotide sequence ID" value="NZ_SHKO01000002.1"/>
</dbReference>
<feature type="domain" description="Acyl-CoA dehydrogenase/oxidase N-terminal" evidence="2">
    <location>
        <begin position="45"/>
        <end position="139"/>
    </location>
</feature>
<protein>
    <submittedName>
        <fullName evidence="4">Alkylation response protein AidB-like acyl-CoA dehydrogenase</fullName>
    </submittedName>
</protein>
<evidence type="ECO:0000256" key="1">
    <source>
        <dbReference type="ARBA" id="ARBA00023002"/>
    </source>
</evidence>
<dbReference type="InterPro" id="IPR009100">
    <property type="entry name" value="AcylCoA_DH/oxidase_NM_dom_sf"/>
</dbReference>
<keyword evidence="1" id="KW-0560">Oxidoreductase</keyword>
<name>A0A4V2FSL1_9BURK</name>
<evidence type="ECO:0000259" key="3">
    <source>
        <dbReference type="Pfam" id="PF08028"/>
    </source>
</evidence>
<dbReference type="Gene3D" id="1.10.540.10">
    <property type="entry name" value="Acyl-CoA dehydrogenase/oxidase, N-terminal domain"/>
    <property type="match status" value="1"/>
</dbReference>
<dbReference type="PIRSF" id="PIRSF016578">
    <property type="entry name" value="HsaA"/>
    <property type="match status" value="1"/>
</dbReference>
<dbReference type="InterPro" id="IPR036250">
    <property type="entry name" value="AcylCo_DH-like_C"/>
</dbReference>
<proteinExistence type="predicted"/>
<dbReference type="AlphaFoldDB" id="A0A4V2FSL1"/>